<evidence type="ECO:0000256" key="5">
    <source>
        <dbReference type="ARBA" id="ARBA00023157"/>
    </source>
</evidence>
<evidence type="ECO:0000256" key="3">
    <source>
        <dbReference type="ARBA" id="ARBA00022525"/>
    </source>
</evidence>
<evidence type="ECO:0000256" key="2">
    <source>
        <dbReference type="ARBA" id="ARBA00004613"/>
    </source>
</evidence>
<comment type="function">
    <text evidence="1">Thionins are small plant proteins which are toxic to animal cells. They seem to exert their toxic effect at the level of the cell membrane. Their precise function is not known.</text>
</comment>
<dbReference type="PANTHER" id="PTHR33920">
    <property type="entry name" value="THIONIN-2.1-RELATED"/>
    <property type="match status" value="1"/>
</dbReference>
<reference evidence="7" key="2">
    <citation type="journal article" date="2008" name="Nucleic Acids Res.">
        <title>The rice annotation project database (RAP-DB): 2008 update.</title>
        <authorList>
            <consortium name="The rice annotation project (RAP)"/>
        </authorList>
    </citation>
    <scope>GENOME REANNOTATION</scope>
    <source>
        <strain evidence="7">cv. Nipponbare</strain>
    </source>
</reference>
<gene>
    <name evidence="6" type="primary">P0597A07.48</name>
</gene>
<name>Q5Z4S0_ORYSJ</name>
<accession>Q5Z4S0</accession>
<keyword evidence="5" id="KW-1015">Disulfide bond</keyword>
<organism evidence="6 7">
    <name type="scientific">Oryza sativa subsp. japonica</name>
    <name type="common">Rice</name>
    <dbReference type="NCBI Taxonomy" id="39947"/>
    <lineage>
        <taxon>Eukaryota</taxon>
        <taxon>Viridiplantae</taxon>
        <taxon>Streptophyta</taxon>
        <taxon>Embryophyta</taxon>
        <taxon>Tracheophyta</taxon>
        <taxon>Spermatophyta</taxon>
        <taxon>Magnoliopsida</taxon>
        <taxon>Liliopsida</taxon>
        <taxon>Poales</taxon>
        <taxon>Poaceae</taxon>
        <taxon>BOP clade</taxon>
        <taxon>Oryzoideae</taxon>
        <taxon>Oryzeae</taxon>
        <taxon>Oryzinae</taxon>
        <taxon>Oryza</taxon>
        <taxon>Oryza sativa</taxon>
    </lineage>
</organism>
<dbReference type="PANTHER" id="PTHR33920:SF2">
    <property type="entry name" value="THIONIN-2.1-RELATED"/>
    <property type="match status" value="1"/>
</dbReference>
<keyword evidence="4" id="KW-0611">Plant defense</keyword>
<dbReference type="GO" id="GO:0005576">
    <property type="term" value="C:extracellular region"/>
    <property type="evidence" value="ECO:0007669"/>
    <property type="project" value="UniProtKB-SubCell"/>
</dbReference>
<dbReference type="InterPro" id="IPR001010">
    <property type="entry name" value="Thionin"/>
</dbReference>
<proteinExistence type="predicted"/>
<dbReference type="AlphaFoldDB" id="Q5Z4S0"/>
<dbReference type="Proteomes" id="UP000000763">
    <property type="component" value="Chromosome 6"/>
</dbReference>
<dbReference type="EMBL" id="AP005932">
    <property type="protein sequence ID" value="BAD62262.1"/>
    <property type="molecule type" value="Genomic_DNA"/>
</dbReference>
<keyword evidence="3" id="KW-0964">Secreted</keyword>
<sequence length="84" mass="8907">MGPTPTPAGDKAEPFSRLLLSLCGSGGREESEVVDFCKLGCASSVCSTMSTLFANEEANHAVDRCNEACRRFCTKEAETVTVVS</sequence>
<evidence type="ECO:0000256" key="4">
    <source>
        <dbReference type="ARBA" id="ARBA00022821"/>
    </source>
</evidence>
<evidence type="ECO:0000313" key="6">
    <source>
        <dbReference type="EMBL" id="BAD62262.1"/>
    </source>
</evidence>
<dbReference type="GO" id="GO:0006952">
    <property type="term" value="P:defense response"/>
    <property type="evidence" value="ECO:0007669"/>
    <property type="project" value="UniProtKB-KW"/>
</dbReference>
<evidence type="ECO:0000256" key="1">
    <source>
        <dbReference type="ARBA" id="ARBA00002847"/>
    </source>
</evidence>
<protein>
    <submittedName>
        <fullName evidence="6">Thionin Osthi1-like</fullName>
    </submittedName>
</protein>
<comment type="subcellular location">
    <subcellularLocation>
        <location evidence="2">Secreted</location>
    </subcellularLocation>
</comment>
<evidence type="ECO:0000313" key="7">
    <source>
        <dbReference type="Proteomes" id="UP000000763"/>
    </source>
</evidence>
<reference evidence="7" key="1">
    <citation type="journal article" date="2005" name="Nature">
        <title>The map-based sequence of the rice genome.</title>
        <authorList>
            <consortium name="International rice genome sequencing project (IRGSP)"/>
            <person name="Matsumoto T."/>
            <person name="Wu J."/>
            <person name="Kanamori H."/>
            <person name="Katayose Y."/>
            <person name="Fujisawa M."/>
            <person name="Namiki N."/>
            <person name="Mizuno H."/>
            <person name="Yamamoto K."/>
            <person name="Antonio B.A."/>
            <person name="Baba T."/>
            <person name="Sakata K."/>
            <person name="Nagamura Y."/>
            <person name="Aoki H."/>
            <person name="Arikawa K."/>
            <person name="Arita K."/>
            <person name="Bito T."/>
            <person name="Chiden Y."/>
            <person name="Fujitsuka N."/>
            <person name="Fukunaka R."/>
            <person name="Hamada M."/>
            <person name="Harada C."/>
            <person name="Hayashi A."/>
            <person name="Hijishita S."/>
            <person name="Honda M."/>
            <person name="Hosokawa S."/>
            <person name="Ichikawa Y."/>
            <person name="Idonuma A."/>
            <person name="Iijima M."/>
            <person name="Ikeda M."/>
            <person name="Ikeno M."/>
            <person name="Ito K."/>
            <person name="Ito S."/>
            <person name="Ito T."/>
            <person name="Ito Y."/>
            <person name="Ito Y."/>
            <person name="Iwabuchi A."/>
            <person name="Kamiya K."/>
            <person name="Karasawa W."/>
            <person name="Kurita K."/>
            <person name="Katagiri S."/>
            <person name="Kikuta A."/>
            <person name="Kobayashi H."/>
            <person name="Kobayashi N."/>
            <person name="Machita K."/>
            <person name="Maehara T."/>
            <person name="Masukawa M."/>
            <person name="Mizubayashi T."/>
            <person name="Mukai Y."/>
            <person name="Nagasaki H."/>
            <person name="Nagata Y."/>
            <person name="Naito S."/>
            <person name="Nakashima M."/>
            <person name="Nakama Y."/>
            <person name="Nakamichi Y."/>
            <person name="Nakamura M."/>
            <person name="Meguro A."/>
            <person name="Negishi M."/>
            <person name="Ohta I."/>
            <person name="Ohta T."/>
            <person name="Okamoto M."/>
            <person name="Ono N."/>
            <person name="Saji S."/>
            <person name="Sakaguchi M."/>
            <person name="Sakai K."/>
            <person name="Shibata M."/>
            <person name="Shimokawa T."/>
            <person name="Song J."/>
            <person name="Takazaki Y."/>
            <person name="Terasawa K."/>
            <person name="Tsugane M."/>
            <person name="Tsuji K."/>
            <person name="Ueda S."/>
            <person name="Waki K."/>
            <person name="Yamagata H."/>
            <person name="Yamamoto M."/>
            <person name="Yamamoto S."/>
            <person name="Yamane H."/>
            <person name="Yoshiki S."/>
            <person name="Yoshihara R."/>
            <person name="Yukawa K."/>
            <person name="Zhong H."/>
            <person name="Yano M."/>
            <person name="Yuan Q."/>
            <person name="Ouyang S."/>
            <person name="Liu J."/>
            <person name="Jones K.M."/>
            <person name="Gansberger K."/>
            <person name="Moffat K."/>
            <person name="Hill J."/>
            <person name="Bera J."/>
            <person name="Fadrosh D."/>
            <person name="Jin S."/>
            <person name="Johri S."/>
            <person name="Kim M."/>
            <person name="Overton L."/>
            <person name="Reardon M."/>
            <person name="Tsitrin T."/>
            <person name="Vuong H."/>
            <person name="Weaver B."/>
            <person name="Ciecko A."/>
            <person name="Tallon L."/>
            <person name="Jackson J."/>
            <person name="Pai G."/>
            <person name="Aken S.V."/>
            <person name="Utterback T."/>
            <person name="Reidmuller S."/>
            <person name="Feldblyum T."/>
            <person name="Hsiao J."/>
            <person name="Zismann V."/>
            <person name="Iobst S."/>
            <person name="de Vazeille A.R."/>
            <person name="Buell C.R."/>
            <person name="Ying K."/>
            <person name="Li Y."/>
            <person name="Lu T."/>
            <person name="Huang Y."/>
            <person name="Zhao Q."/>
            <person name="Feng Q."/>
            <person name="Zhang L."/>
            <person name="Zhu J."/>
            <person name="Weng Q."/>
            <person name="Mu J."/>
            <person name="Lu Y."/>
            <person name="Fan D."/>
            <person name="Liu Y."/>
            <person name="Guan J."/>
            <person name="Zhang Y."/>
            <person name="Yu S."/>
            <person name="Liu X."/>
            <person name="Zhang Y."/>
            <person name="Hong G."/>
            <person name="Han B."/>
            <person name="Choisne N."/>
            <person name="Demange N."/>
            <person name="Orjeda G."/>
            <person name="Samain S."/>
            <person name="Cattolico L."/>
            <person name="Pelletier E."/>
            <person name="Couloux A."/>
            <person name="Segurens B."/>
            <person name="Wincker P."/>
            <person name="D'Hont A."/>
            <person name="Scarpelli C."/>
            <person name="Weissenbach J."/>
            <person name="Salanoubat M."/>
            <person name="Quetier F."/>
            <person name="Yu Y."/>
            <person name="Kim H.R."/>
            <person name="Rambo T."/>
            <person name="Currie J."/>
            <person name="Collura K."/>
            <person name="Luo M."/>
            <person name="Yang T."/>
            <person name="Ammiraju J.S.S."/>
            <person name="Engler F."/>
            <person name="Soderlund C."/>
            <person name="Wing R.A."/>
            <person name="Palmer L.E."/>
            <person name="de la Bastide M."/>
            <person name="Spiegel L."/>
            <person name="Nascimento L."/>
            <person name="Zutavern T."/>
            <person name="O'Shaughnessy A."/>
            <person name="Dike S."/>
            <person name="Dedhia N."/>
            <person name="Preston R."/>
            <person name="Balija V."/>
            <person name="McCombie W.R."/>
            <person name="Chow T."/>
            <person name="Chen H."/>
            <person name="Chung M."/>
            <person name="Chen C."/>
            <person name="Shaw J."/>
            <person name="Wu H."/>
            <person name="Hsiao K."/>
            <person name="Chao Y."/>
            <person name="Chu M."/>
            <person name="Cheng C."/>
            <person name="Hour A."/>
            <person name="Lee P."/>
            <person name="Lin S."/>
            <person name="Lin Y."/>
            <person name="Liou J."/>
            <person name="Liu S."/>
            <person name="Hsing Y."/>
            <person name="Raghuvanshi S."/>
            <person name="Mohanty A."/>
            <person name="Bharti A.K."/>
            <person name="Gaur A."/>
            <person name="Gupta V."/>
            <person name="Kumar D."/>
            <person name="Ravi V."/>
            <person name="Vij S."/>
            <person name="Kapur A."/>
            <person name="Khurana P."/>
            <person name="Khurana P."/>
            <person name="Khurana J.P."/>
            <person name="Tyagi A.K."/>
            <person name="Gaikwad K."/>
            <person name="Singh A."/>
            <person name="Dalal V."/>
            <person name="Srivastava S."/>
            <person name="Dixit A."/>
            <person name="Pal A.K."/>
            <person name="Ghazi I.A."/>
            <person name="Yadav M."/>
            <person name="Pandit A."/>
            <person name="Bhargava A."/>
            <person name="Sureshbabu K."/>
            <person name="Batra K."/>
            <person name="Sharma T.R."/>
            <person name="Mohapatra T."/>
            <person name="Singh N.K."/>
            <person name="Messing J."/>
            <person name="Nelson A.B."/>
            <person name="Fuks G."/>
            <person name="Kavchok S."/>
            <person name="Keizer G."/>
            <person name="Linton E."/>
            <person name="Llaca V."/>
            <person name="Song R."/>
            <person name="Tanyolac B."/>
            <person name="Young S."/>
            <person name="Ho-Il K."/>
            <person name="Hahn J.H."/>
            <person name="Sangsakoo G."/>
            <person name="Vanavichit A."/>
            <person name="de Mattos Luiz.A.T."/>
            <person name="Zimmer P.D."/>
            <person name="Malone G."/>
            <person name="Dellagostin O."/>
            <person name="de Oliveira A.C."/>
            <person name="Bevan M."/>
            <person name="Bancroft I."/>
            <person name="Minx P."/>
            <person name="Cordum H."/>
            <person name="Wilson R."/>
            <person name="Cheng Z."/>
            <person name="Jin W."/>
            <person name="Jiang J."/>
            <person name="Leong S.A."/>
            <person name="Iwama H."/>
            <person name="Gojobori T."/>
            <person name="Itoh T."/>
            <person name="Niimura Y."/>
            <person name="Fujii Y."/>
            <person name="Habara T."/>
            <person name="Sakai H."/>
            <person name="Sato Y."/>
            <person name="Wilson G."/>
            <person name="Kumar K."/>
            <person name="McCouch S."/>
            <person name="Juretic N."/>
            <person name="Hoen D."/>
            <person name="Wright S."/>
            <person name="Bruskiewich R."/>
            <person name="Bureau T."/>
            <person name="Miyao A."/>
            <person name="Hirochika H."/>
            <person name="Nishikawa T."/>
            <person name="Kadowaki K."/>
            <person name="Sugiura M."/>
            <person name="Burr B."/>
            <person name="Sasaki T."/>
        </authorList>
    </citation>
    <scope>NUCLEOTIDE SEQUENCE [LARGE SCALE GENOMIC DNA]</scope>
    <source>
        <strain evidence="7">cv. Nipponbare</strain>
    </source>
</reference>